<dbReference type="eggNOG" id="arCOG02398">
    <property type="taxonomic scope" value="Archaea"/>
</dbReference>
<dbReference type="STRING" id="387631.Asulf_00133"/>
<dbReference type="PANTHER" id="PTHR31272">
    <property type="entry name" value="CYTOCHROME C-TYPE BIOGENESIS PROTEIN HI_1454-RELATED"/>
    <property type="match status" value="1"/>
</dbReference>
<dbReference type="RefSeq" id="WP_015589768.1">
    <property type="nucleotide sequence ID" value="NC_021169.1"/>
</dbReference>
<dbReference type="HOGENOM" id="CLU_053225_2_0_2"/>
<feature type="transmembrane region" description="Helical" evidence="6">
    <location>
        <begin position="171"/>
        <end position="193"/>
    </location>
</feature>
<dbReference type="GeneID" id="15391779"/>
<evidence type="ECO:0000256" key="2">
    <source>
        <dbReference type="ARBA" id="ARBA00006143"/>
    </source>
</evidence>
<evidence type="ECO:0000256" key="5">
    <source>
        <dbReference type="ARBA" id="ARBA00023136"/>
    </source>
</evidence>
<dbReference type="InterPro" id="IPR003834">
    <property type="entry name" value="Cyt_c_assmbl_TM_dom"/>
</dbReference>
<keyword evidence="4 6" id="KW-1133">Transmembrane helix</keyword>
<sequence length="219" mass="23039">MIEYPIAFIGGLISALSPCVLPVIPVVFAVSRANIVRAFVTALSMTATFSILGFFFGLIEGQLRVISSLILAIFGAMLLLNINPFQSLPLGITNRIYLTGGVVGSILLGAGLGVIWSPCIGPILGAVLSLASSSSGLTVMLAYSSGFGMAIASILFLGLKATERVVRVSKASNRIFGAIILVFVVLVVTGYLAEIELIVAEKMGFVEDLLVKLFIIKVE</sequence>
<evidence type="ECO:0000256" key="1">
    <source>
        <dbReference type="ARBA" id="ARBA00004141"/>
    </source>
</evidence>
<dbReference type="PANTHER" id="PTHR31272:SF9">
    <property type="entry name" value="BLL1027 PROTEIN"/>
    <property type="match status" value="1"/>
</dbReference>
<name>N0B973_9EURY</name>
<dbReference type="InterPro" id="IPR051790">
    <property type="entry name" value="Cytochrome_c-biogenesis_DsbD"/>
</dbReference>
<keyword evidence="5 6" id="KW-0472">Membrane</keyword>
<feature type="transmembrane region" description="Helical" evidence="6">
    <location>
        <begin position="6"/>
        <end position="31"/>
    </location>
</feature>
<dbReference type="EMBL" id="CP005290">
    <property type="protein sequence ID" value="AGK60169.1"/>
    <property type="molecule type" value="Genomic_DNA"/>
</dbReference>
<protein>
    <recommendedName>
        <fullName evidence="7">Cytochrome C biogenesis protein transmembrane domain-containing protein</fullName>
    </recommendedName>
</protein>
<comment type="subcellular location">
    <subcellularLocation>
        <location evidence="1">Membrane</location>
        <topology evidence="1">Multi-pass membrane protein</topology>
    </subcellularLocation>
</comment>
<comment type="similarity">
    <text evidence="2">Belongs to the DsbD family.</text>
</comment>
<feature type="transmembrane region" description="Helical" evidence="6">
    <location>
        <begin position="96"/>
        <end position="116"/>
    </location>
</feature>
<organism evidence="8 9">
    <name type="scientific">Archaeoglobus sulfaticallidus PM70-1</name>
    <dbReference type="NCBI Taxonomy" id="387631"/>
    <lineage>
        <taxon>Archaea</taxon>
        <taxon>Methanobacteriati</taxon>
        <taxon>Methanobacteriota</taxon>
        <taxon>Archaeoglobi</taxon>
        <taxon>Archaeoglobales</taxon>
        <taxon>Archaeoglobaceae</taxon>
        <taxon>Archaeoglobus</taxon>
    </lineage>
</organism>
<accession>N0B973</accession>
<evidence type="ECO:0000313" key="9">
    <source>
        <dbReference type="Proteomes" id="UP000013307"/>
    </source>
</evidence>
<keyword evidence="3 6" id="KW-0812">Transmembrane</keyword>
<dbReference type="Proteomes" id="UP000013307">
    <property type="component" value="Chromosome"/>
</dbReference>
<evidence type="ECO:0000256" key="4">
    <source>
        <dbReference type="ARBA" id="ARBA00022989"/>
    </source>
</evidence>
<dbReference type="KEGG" id="ast:Asulf_00133"/>
<feature type="domain" description="Cytochrome C biogenesis protein transmembrane" evidence="7">
    <location>
        <begin position="7"/>
        <end position="188"/>
    </location>
</feature>
<dbReference type="GO" id="GO:0016020">
    <property type="term" value="C:membrane"/>
    <property type="evidence" value="ECO:0007669"/>
    <property type="project" value="UniProtKB-SubCell"/>
</dbReference>
<feature type="transmembrane region" description="Helical" evidence="6">
    <location>
        <begin position="38"/>
        <end position="59"/>
    </location>
</feature>
<dbReference type="AlphaFoldDB" id="N0B973"/>
<evidence type="ECO:0000259" key="7">
    <source>
        <dbReference type="Pfam" id="PF02683"/>
    </source>
</evidence>
<dbReference type="Pfam" id="PF02683">
    <property type="entry name" value="DsbD_TM"/>
    <property type="match status" value="1"/>
</dbReference>
<reference evidence="8 9" key="1">
    <citation type="journal article" date="2013" name="Genome Announc.">
        <title>Complete Genome Sequence of the Thermophilic and Facultatively Chemolithoautotrophic Sulfate Reducer Archaeoglobus sulfaticallidus Strain PM70-1T.</title>
        <authorList>
            <person name="Stokke R."/>
            <person name="Hocking W.P."/>
            <person name="Steinsbu B.O."/>
            <person name="Steen I.H."/>
        </authorList>
    </citation>
    <scope>NUCLEOTIDE SEQUENCE [LARGE SCALE GENOMIC DNA]</scope>
    <source>
        <strain evidence="8">PM70-1</strain>
    </source>
</reference>
<proteinExistence type="inferred from homology"/>
<gene>
    <name evidence="8" type="ORF">Asulf_00133</name>
</gene>
<dbReference type="GO" id="GO:0017004">
    <property type="term" value="P:cytochrome complex assembly"/>
    <property type="evidence" value="ECO:0007669"/>
    <property type="project" value="InterPro"/>
</dbReference>
<feature type="transmembrane region" description="Helical" evidence="6">
    <location>
        <begin position="136"/>
        <end position="159"/>
    </location>
</feature>
<keyword evidence="9" id="KW-1185">Reference proteome</keyword>
<feature type="transmembrane region" description="Helical" evidence="6">
    <location>
        <begin position="65"/>
        <end position="84"/>
    </location>
</feature>
<evidence type="ECO:0000256" key="6">
    <source>
        <dbReference type="SAM" id="Phobius"/>
    </source>
</evidence>
<dbReference type="OrthoDB" id="115386at2157"/>
<evidence type="ECO:0000313" key="8">
    <source>
        <dbReference type="EMBL" id="AGK60169.1"/>
    </source>
</evidence>
<evidence type="ECO:0000256" key="3">
    <source>
        <dbReference type="ARBA" id="ARBA00022692"/>
    </source>
</evidence>